<dbReference type="Proteomes" id="UP000465240">
    <property type="component" value="Unassembled WGS sequence"/>
</dbReference>
<gene>
    <name evidence="1" type="ORF">MPRG_11820</name>
</gene>
<protein>
    <submittedName>
        <fullName evidence="1">Uncharacterized protein</fullName>
    </submittedName>
</protein>
<accession>A0ABQ1C0F2</accession>
<comment type="caution">
    <text evidence="1">The sequence shown here is derived from an EMBL/GenBank/DDBJ whole genome shotgun (WGS) entry which is preliminary data.</text>
</comment>
<dbReference type="RefSeq" id="WP_120792032.1">
    <property type="nucleotide sequence ID" value="NZ_BLKX01000001.1"/>
</dbReference>
<reference evidence="1 2" key="1">
    <citation type="journal article" date="2019" name="Emerg. Microbes Infect.">
        <title>Comprehensive subspecies identification of 175 nontuberculous mycobacteria species based on 7547 genomic profiles.</title>
        <authorList>
            <person name="Matsumoto Y."/>
            <person name="Kinjo T."/>
            <person name="Motooka D."/>
            <person name="Nabeya D."/>
            <person name="Jung N."/>
            <person name="Uechi K."/>
            <person name="Horii T."/>
            <person name="Iida T."/>
            <person name="Fujita J."/>
            <person name="Nakamura S."/>
        </authorList>
    </citation>
    <scope>NUCLEOTIDE SEQUENCE [LARGE SCALE GENOMIC DNA]</scope>
    <source>
        <strain evidence="1 2">JCM 18565</strain>
    </source>
</reference>
<name>A0ABQ1C0F2_9MYCO</name>
<evidence type="ECO:0000313" key="2">
    <source>
        <dbReference type="Proteomes" id="UP000465240"/>
    </source>
</evidence>
<evidence type="ECO:0000313" key="1">
    <source>
        <dbReference type="EMBL" id="GFG77906.1"/>
    </source>
</evidence>
<organism evidence="1 2">
    <name type="scientific">Mycobacterium paragordonae</name>
    <dbReference type="NCBI Taxonomy" id="1389713"/>
    <lineage>
        <taxon>Bacteria</taxon>
        <taxon>Bacillati</taxon>
        <taxon>Actinomycetota</taxon>
        <taxon>Actinomycetes</taxon>
        <taxon>Mycobacteriales</taxon>
        <taxon>Mycobacteriaceae</taxon>
        <taxon>Mycobacterium</taxon>
    </lineage>
</organism>
<keyword evidence="2" id="KW-1185">Reference proteome</keyword>
<dbReference type="EMBL" id="BLKX01000001">
    <property type="protein sequence ID" value="GFG77906.1"/>
    <property type="molecule type" value="Genomic_DNA"/>
</dbReference>
<sequence length="68" mass="7413">MNTTVIKPESYDFALCDGDNGKTLIGLRVNTPHGAVVIPLTSDDALSVGAMLIAHSDYVERRPVRTWN</sequence>
<proteinExistence type="predicted"/>